<reference evidence="18" key="2">
    <citation type="submission" date="2025-08" db="UniProtKB">
        <authorList>
            <consortium name="Ensembl"/>
        </authorList>
    </citation>
    <scope>IDENTIFICATION</scope>
</reference>
<dbReference type="Gene3D" id="2.60.40.1510">
    <property type="entry name" value="ntegrin, alpha v. Chain A, domain 3"/>
    <property type="match status" value="1"/>
</dbReference>
<dbReference type="GO" id="GO:0008305">
    <property type="term" value="C:integrin complex"/>
    <property type="evidence" value="ECO:0007669"/>
    <property type="project" value="InterPro"/>
</dbReference>
<keyword evidence="6" id="KW-0677">Repeat</keyword>
<keyword evidence="10 16" id="KW-0401">Integrin</keyword>
<feature type="domain" description="VWFA" evidence="17">
    <location>
        <begin position="56"/>
        <end position="236"/>
    </location>
</feature>
<feature type="repeat" description="FG-GAP" evidence="15">
    <location>
        <begin position="349"/>
        <end position="409"/>
    </location>
</feature>
<evidence type="ECO:0000313" key="19">
    <source>
        <dbReference type="Proteomes" id="UP000007648"/>
    </source>
</evidence>
<keyword evidence="5" id="KW-0732">Signal</keyword>
<evidence type="ECO:0000256" key="15">
    <source>
        <dbReference type="PROSITE-ProRule" id="PRU00803"/>
    </source>
</evidence>
<evidence type="ECO:0000259" key="17">
    <source>
        <dbReference type="PROSITE" id="PS50234"/>
    </source>
</evidence>
<dbReference type="AlphaFoldDB" id="G3VNX1"/>
<dbReference type="GO" id="GO:0007229">
    <property type="term" value="P:integrin-mediated signaling pathway"/>
    <property type="evidence" value="ECO:0007669"/>
    <property type="project" value="UniProtKB-KW"/>
</dbReference>
<sequence>MGAMGASDAWETRGHHGRKVGSPSLAGVWTWLHDPSLGQGASRTGARLACLFWGTEIAIVLDGSGSIDPPDFQKAKDFIYNMMETFYTKCFKCRFALVQFGAVIQTEFDLNDSRDAHAALQRVRNVSQVKEVTRTASAIQHVLDSIFTPNQGSQENASKVIVVLTDGDIFNDSLDLSTVIQSPSMAGIERFAIGVGDAFNKTKANQELHLIASDPDETHVFKVTDYSALDGLLGSLEQRIISVEGAVGEALQFELAQVGFSAHVLGKQVLLGAVGAFDWAGGAMLYNTESHQFRFLNESLASHTAQYSYLGYSVAAVKSSRGTWYLAGAPRHGHKGRVLWFRPEDPARGFLPVLEGEQMGSYFGSELCALDVNADGLTDHLLVGAPFYHVLGEEGKVYVYRVHAQGFTPSATLSGRPQFAFARFGFAIAAVGDLDRDGLGDVAIGAPLEGFPAEGPASFGSIYIYNGLPQGIASSPSQWVRAAGLAPGLRYFGVSISGGGDLSGDGLVDVSVGSLGRAAVLRPLRASWAPTGHTFPAPGAEELSLNVTVELDVSKRWKRVLFQDRSPRSQRDWLVPGCSRFLLLPMEGEVCDHDCFSNITVKVSYHLNPLGGRGASPRPVLDELSEPTAHFQLPFEKDCKNQSACVAELKLTARLSPETIVVGVTKEVTMNIHLANAGEDSFLTRMTLVHPPNLQLKRIQKPSSPAVECADPTPAPRVLVMSCKIGSAVFKTSHVSSLLEAGSGARVDRFRLHYLSVIHGENPFGAKFVFEVCVPTKMQGHEIITLKNITATQVFKNYCRSAQGTGFEPS</sequence>
<dbReference type="PROSITE" id="PS50234">
    <property type="entry name" value="VWFA"/>
    <property type="match status" value="1"/>
</dbReference>
<proteinExistence type="inferred from homology"/>
<dbReference type="InterPro" id="IPR013519">
    <property type="entry name" value="Int_alpha_beta-p"/>
</dbReference>
<evidence type="ECO:0000256" key="2">
    <source>
        <dbReference type="ARBA" id="ARBA00008054"/>
    </source>
</evidence>
<keyword evidence="4" id="KW-0479">Metal-binding</keyword>
<evidence type="ECO:0000256" key="4">
    <source>
        <dbReference type="ARBA" id="ARBA00022723"/>
    </source>
</evidence>
<keyword evidence="8 16" id="KW-0130">Cell adhesion</keyword>
<keyword evidence="9" id="KW-1133">Transmembrane helix</keyword>
<dbReference type="SUPFAM" id="SSF69179">
    <property type="entry name" value="Integrin domains"/>
    <property type="match status" value="2"/>
</dbReference>
<dbReference type="HOGENOM" id="CLU_004111_0_0_1"/>
<evidence type="ECO:0000256" key="9">
    <source>
        <dbReference type="ARBA" id="ARBA00022989"/>
    </source>
</evidence>
<evidence type="ECO:0000256" key="14">
    <source>
        <dbReference type="ARBA" id="ARBA00023180"/>
    </source>
</evidence>
<dbReference type="Proteomes" id="UP000007648">
    <property type="component" value="Unassembled WGS sequence"/>
</dbReference>
<evidence type="ECO:0000256" key="7">
    <source>
        <dbReference type="ARBA" id="ARBA00022837"/>
    </source>
</evidence>
<dbReference type="GO" id="GO:0005178">
    <property type="term" value="F:integrin binding"/>
    <property type="evidence" value="ECO:0007669"/>
    <property type="project" value="TreeGrafter"/>
</dbReference>
<dbReference type="Gene3D" id="2.60.40.1460">
    <property type="entry name" value="Integrin domains. Chain A, domain 2"/>
    <property type="match status" value="1"/>
</dbReference>
<dbReference type="PRINTS" id="PR00453">
    <property type="entry name" value="VWFADOMAIN"/>
</dbReference>
<evidence type="ECO:0000256" key="5">
    <source>
        <dbReference type="ARBA" id="ARBA00022729"/>
    </source>
</evidence>
<dbReference type="GeneTree" id="ENSGT00940000161532"/>
<keyword evidence="3" id="KW-0812">Transmembrane</keyword>
<evidence type="ECO:0000256" key="8">
    <source>
        <dbReference type="ARBA" id="ARBA00022889"/>
    </source>
</evidence>
<dbReference type="InterPro" id="IPR036465">
    <property type="entry name" value="vWFA_dom_sf"/>
</dbReference>
<reference evidence="18" key="3">
    <citation type="submission" date="2025-09" db="UniProtKB">
        <authorList>
            <consortium name="Ensembl"/>
        </authorList>
    </citation>
    <scope>IDENTIFICATION</scope>
</reference>
<dbReference type="InterPro" id="IPR013517">
    <property type="entry name" value="FG-GAP"/>
</dbReference>
<dbReference type="PRINTS" id="PR01185">
    <property type="entry name" value="INTEGRINA"/>
</dbReference>
<comment type="subcellular location">
    <subcellularLocation>
        <location evidence="1 16">Membrane</location>
        <topology evidence="1 16">Single-pass type I membrane protein</topology>
    </subcellularLocation>
</comment>
<dbReference type="InParanoid" id="G3VNX1"/>
<dbReference type="Ensembl" id="ENSSHAT00000004925.2">
    <property type="protein sequence ID" value="ENSSHAP00000004876.2"/>
    <property type="gene ID" value="ENSSHAG00000004276.2"/>
</dbReference>
<keyword evidence="13 16" id="KW-0675">Receptor</keyword>
<keyword evidence="12" id="KW-1015">Disulfide bond</keyword>
<reference evidence="18 19" key="1">
    <citation type="journal article" date="2011" name="Proc. Natl. Acad. Sci. U.S.A.">
        <title>Genetic diversity and population structure of the endangered marsupial Sarcophilus harrisii (Tasmanian devil).</title>
        <authorList>
            <person name="Miller W."/>
            <person name="Hayes V.M."/>
            <person name="Ratan A."/>
            <person name="Petersen D.C."/>
            <person name="Wittekindt N.E."/>
            <person name="Miller J."/>
            <person name="Walenz B."/>
            <person name="Knight J."/>
            <person name="Qi J."/>
            <person name="Zhao F."/>
            <person name="Wang Q."/>
            <person name="Bedoya-Reina O.C."/>
            <person name="Katiyar N."/>
            <person name="Tomsho L.P."/>
            <person name="Kasson L.M."/>
            <person name="Hardie R.A."/>
            <person name="Woodbridge P."/>
            <person name="Tindall E.A."/>
            <person name="Bertelsen M.F."/>
            <person name="Dixon D."/>
            <person name="Pyecroft S."/>
            <person name="Helgen K.M."/>
            <person name="Lesk A.M."/>
            <person name="Pringle T.H."/>
            <person name="Patterson N."/>
            <person name="Zhang Y."/>
            <person name="Kreiss A."/>
            <person name="Woods G.M."/>
            <person name="Jones M.E."/>
            <person name="Schuster S.C."/>
        </authorList>
    </citation>
    <scope>NUCLEOTIDE SEQUENCE [LARGE SCALE GENOMIC DNA]</scope>
</reference>
<evidence type="ECO:0000256" key="16">
    <source>
        <dbReference type="RuleBase" id="RU003762"/>
    </source>
</evidence>
<dbReference type="InterPro" id="IPR000413">
    <property type="entry name" value="Integrin_alpha"/>
</dbReference>
<dbReference type="SMART" id="SM00327">
    <property type="entry name" value="VWA"/>
    <property type="match status" value="1"/>
</dbReference>
<evidence type="ECO:0000256" key="10">
    <source>
        <dbReference type="ARBA" id="ARBA00023037"/>
    </source>
</evidence>
<dbReference type="GO" id="GO:0033627">
    <property type="term" value="P:cell adhesion mediated by integrin"/>
    <property type="evidence" value="ECO:0007669"/>
    <property type="project" value="TreeGrafter"/>
</dbReference>
<evidence type="ECO:0000256" key="1">
    <source>
        <dbReference type="ARBA" id="ARBA00004479"/>
    </source>
</evidence>
<keyword evidence="7" id="KW-0106">Calcium</keyword>
<dbReference type="GO" id="GO:0009897">
    <property type="term" value="C:external side of plasma membrane"/>
    <property type="evidence" value="ECO:0007669"/>
    <property type="project" value="TreeGrafter"/>
</dbReference>
<dbReference type="eggNOG" id="KOG3637">
    <property type="taxonomic scope" value="Eukaryota"/>
</dbReference>
<dbReference type="Gene3D" id="3.40.50.410">
    <property type="entry name" value="von Willebrand factor, type A domain"/>
    <property type="match status" value="1"/>
</dbReference>
<feature type="repeat" description="FG-GAP" evidence="15">
    <location>
        <begin position="478"/>
        <end position="539"/>
    </location>
</feature>
<dbReference type="STRING" id="9305.ENSSHAP00000004876"/>
<dbReference type="InterPro" id="IPR048285">
    <property type="entry name" value="Integrin_alpha_Ig-like_2"/>
</dbReference>
<evidence type="ECO:0000313" key="18">
    <source>
        <dbReference type="Ensembl" id="ENSSHAP00000004876.2"/>
    </source>
</evidence>
<dbReference type="InterPro" id="IPR032695">
    <property type="entry name" value="Integrin_dom_sf"/>
</dbReference>
<dbReference type="PROSITE" id="PS51470">
    <property type="entry name" value="FG_GAP"/>
    <property type="match status" value="3"/>
</dbReference>
<organism evidence="18 19">
    <name type="scientific">Sarcophilus harrisii</name>
    <name type="common">Tasmanian devil</name>
    <name type="synonym">Sarcophilus laniarius</name>
    <dbReference type="NCBI Taxonomy" id="9305"/>
    <lineage>
        <taxon>Eukaryota</taxon>
        <taxon>Metazoa</taxon>
        <taxon>Chordata</taxon>
        <taxon>Craniata</taxon>
        <taxon>Vertebrata</taxon>
        <taxon>Euteleostomi</taxon>
        <taxon>Mammalia</taxon>
        <taxon>Metatheria</taxon>
        <taxon>Dasyuromorphia</taxon>
        <taxon>Dasyuridae</taxon>
        <taxon>Sarcophilus</taxon>
    </lineage>
</organism>
<keyword evidence="11" id="KW-0472">Membrane</keyword>
<dbReference type="InterPro" id="IPR002035">
    <property type="entry name" value="VWF_A"/>
</dbReference>
<evidence type="ECO:0000256" key="6">
    <source>
        <dbReference type="ARBA" id="ARBA00022737"/>
    </source>
</evidence>
<accession>G3VNX1</accession>
<dbReference type="Pfam" id="PF20805">
    <property type="entry name" value="Integrin_A_Ig_2"/>
    <property type="match status" value="1"/>
</dbReference>
<dbReference type="SUPFAM" id="SSF53300">
    <property type="entry name" value="vWA-like"/>
    <property type="match status" value="1"/>
</dbReference>
<feature type="repeat" description="FG-GAP" evidence="15">
    <location>
        <begin position="410"/>
        <end position="474"/>
    </location>
</feature>
<keyword evidence="14" id="KW-0325">Glycoprotein</keyword>
<dbReference type="InterPro" id="IPR028994">
    <property type="entry name" value="Integrin_alpha_N"/>
</dbReference>
<dbReference type="PANTHER" id="PTHR23220">
    <property type="entry name" value="INTEGRIN ALPHA"/>
    <property type="match status" value="1"/>
</dbReference>
<dbReference type="Gene3D" id="2.130.10.130">
    <property type="entry name" value="Integrin alpha, N-terminal"/>
    <property type="match status" value="1"/>
</dbReference>
<evidence type="ECO:0000256" key="13">
    <source>
        <dbReference type="ARBA" id="ARBA00023170"/>
    </source>
</evidence>
<dbReference type="Pfam" id="PF00092">
    <property type="entry name" value="VWA"/>
    <property type="match status" value="1"/>
</dbReference>
<name>G3VNX1_SARHA</name>
<dbReference type="FunCoup" id="G3VNX1">
    <property type="interactions" value="134"/>
</dbReference>
<dbReference type="SUPFAM" id="SSF69318">
    <property type="entry name" value="Integrin alpha N-terminal domain"/>
    <property type="match status" value="1"/>
</dbReference>
<evidence type="ECO:0000256" key="11">
    <source>
        <dbReference type="ARBA" id="ARBA00023136"/>
    </source>
</evidence>
<dbReference type="GO" id="GO:0046872">
    <property type="term" value="F:metal ion binding"/>
    <property type="evidence" value="ECO:0007669"/>
    <property type="project" value="UniProtKB-KW"/>
</dbReference>
<evidence type="ECO:0000256" key="12">
    <source>
        <dbReference type="ARBA" id="ARBA00023157"/>
    </source>
</evidence>
<dbReference type="PANTHER" id="PTHR23220:SF79">
    <property type="entry name" value="INTEGRIN ALPHA-E"/>
    <property type="match status" value="1"/>
</dbReference>
<evidence type="ECO:0000256" key="3">
    <source>
        <dbReference type="ARBA" id="ARBA00022692"/>
    </source>
</evidence>
<dbReference type="Pfam" id="PF01839">
    <property type="entry name" value="FG-GAP"/>
    <property type="match status" value="2"/>
</dbReference>
<dbReference type="GO" id="GO:0098609">
    <property type="term" value="P:cell-cell adhesion"/>
    <property type="evidence" value="ECO:0007669"/>
    <property type="project" value="TreeGrafter"/>
</dbReference>
<keyword evidence="19" id="KW-1185">Reference proteome</keyword>
<dbReference type="SMART" id="SM00191">
    <property type="entry name" value="Int_alpha"/>
    <property type="match status" value="4"/>
</dbReference>
<dbReference type="GO" id="GO:0007160">
    <property type="term" value="P:cell-matrix adhesion"/>
    <property type="evidence" value="ECO:0007669"/>
    <property type="project" value="TreeGrafter"/>
</dbReference>
<comment type="similarity">
    <text evidence="2 16">Belongs to the integrin alpha chain family.</text>
</comment>
<protein>
    <recommendedName>
        <fullName evidence="17">VWFA domain-containing protein</fullName>
    </recommendedName>
</protein>